<keyword evidence="1" id="KW-0175">Coiled coil</keyword>
<dbReference type="InterPro" id="IPR036582">
    <property type="entry name" value="Mao_N_sf"/>
</dbReference>
<dbReference type="Gene3D" id="3.30.457.10">
    <property type="entry name" value="Copper amine oxidase-like, N-terminal domain"/>
    <property type="match status" value="1"/>
</dbReference>
<dbReference type="Pfam" id="PF07833">
    <property type="entry name" value="Cu_amine_oxidN1"/>
    <property type="match status" value="1"/>
</dbReference>
<accession>A0ABY8EHM9</accession>
<feature type="signal peptide" evidence="3">
    <location>
        <begin position="1"/>
        <end position="29"/>
    </location>
</feature>
<feature type="compositionally biased region" description="Acidic residues" evidence="2">
    <location>
        <begin position="301"/>
        <end position="310"/>
    </location>
</feature>
<sequence>MKLLQKRIISALLVSTFVLTGPASMSSNAQGKRSKEYKNDKNYEQMENIKYEKENIDKIKIEIKFEKEKAEKKIKKAKEDKDDKLTNELLNEIEELQKNIDKLNKNMKDLKRQMKKIAKEKYTQEELEKLENIAKQIKESNKNISVLPVENIISEDLNMKFDTPPVIKYGRTLIPVRAISEGLGADVKWNAEDKKVIITKDDVEIILSLEDGKAYVNGEEKEIDVPAEIMSNRTIVPLRFIAENLGLDVDYDKETETIELEESTEDEEDGVTTEDEIDEESIEDETDEEDKIATEGSTEDKTDEEDEIATESETNNNDGA</sequence>
<evidence type="ECO:0000256" key="1">
    <source>
        <dbReference type="SAM" id="Coils"/>
    </source>
</evidence>
<evidence type="ECO:0000313" key="5">
    <source>
        <dbReference type="EMBL" id="WFD10335.1"/>
    </source>
</evidence>
<feature type="compositionally biased region" description="Acidic residues" evidence="2">
    <location>
        <begin position="257"/>
        <end position="290"/>
    </location>
</feature>
<dbReference type="EMBL" id="CP120733">
    <property type="protein sequence ID" value="WFD10335.1"/>
    <property type="molecule type" value="Genomic_DNA"/>
</dbReference>
<protein>
    <submittedName>
        <fullName evidence="5">Stalk domain-containing protein</fullName>
    </submittedName>
</protein>
<gene>
    <name evidence="5" type="ORF">P4S50_18615</name>
</gene>
<evidence type="ECO:0000256" key="2">
    <source>
        <dbReference type="SAM" id="MobiDB-lite"/>
    </source>
</evidence>
<feature type="compositionally biased region" description="Polar residues" evidence="2">
    <location>
        <begin position="311"/>
        <end position="320"/>
    </location>
</feature>
<feature type="domain" description="Copper amine oxidase-like N-terminal" evidence="4">
    <location>
        <begin position="158"/>
        <end position="259"/>
    </location>
</feature>
<evidence type="ECO:0000259" key="4">
    <source>
        <dbReference type="Pfam" id="PF07833"/>
    </source>
</evidence>
<dbReference type="RefSeq" id="WP_277732310.1">
    <property type="nucleotide sequence ID" value="NZ_CP120733.1"/>
</dbReference>
<dbReference type="SUPFAM" id="SSF55383">
    <property type="entry name" value="Copper amine oxidase, domain N"/>
    <property type="match status" value="1"/>
</dbReference>
<keyword evidence="3" id="KW-0732">Signal</keyword>
<evidence type="ECO:0000313" key="6">
    <source>
        <dbReference type="Proteomes" id="UP001222800"/>
    </source>
</evidence>
<name>A0ABY8EHM9_9FIRM</name>
<reference evidence="5 6" key="1">
    <citation type="submission" date="2023-03" db="EMBL/GenBank/DDBJ databases">
        <title>Complete genome sequence of Tepidibacter sp. SWIR-1, isolated from a deep-sea hydrothermal vent.</title>
        <authorList>
            <person name="Li X."/>
        </authorList>
    </citation>
    <scope>NUCLEOTIDE SEQUENCE [LARGE SCALE GENOMIC DNA]</scope>
    <source>
        <strain evidence="5 6">SWIR-1</strain>
    </source>
</reference>
<proteinExistence type="predicted"/>
<keyword evidence="6" id="KW-1185">Reference proteome</keyword>
<feature type="region of interest" description="Disordered" evidence="2">
    <location>
        <begin position="257"/>
        <end position="320"/>
    </location>
</feature>
<evidence type="ECO:0000256" key="3">
    <source>
        <dbReference type="SAM" id="SignalP"/>
    </source>
</evidence>
<feature type="chain" id="PRO_5045897988" evidence="3">
    <location>
        <begin position="30"/>
        <end position="320"/>
    </location>
</feature>
<organism evidence="5 6">
    <name type="scientific">Tepidibacter hydrothermalis</name>
    <dbReference type="NCBI Taxonomy" id="3036126"/>
    <lineage>
        <taxon>Bacteria</taxon>
        <taxon>Bacillati</taxon>
        <taxon>Bacillota</taxon>
        <taxon>Clostridia</taxon>
        <taxon>Peptostreptococcales</taxon>
        <taxon>Peptostreptococcaceae</taxon>
        <taxon>Tepidibacter</taxon>
    </lineage>
</organism>
<feature type="coiled-coil region" evidence="1">
    <location>
        <begin position="56"/>
        <end position="147"/>
    </location>
</feature>
<dbReference type="Proteomes" id="UP001222800">
    <property type="component" value="Chromosome"/>
</dbReference>
<dbReference type="InterPro" id="IPR012854">
    <property type="entry name" value="Cu_amine_oxidase-like_N"/>
</dbReference>